<dbReference type="STRING" id="1325564.NSJP_3218"/>
<dbReference type="RefSeq" id="WP_080887616.1">
    <property type="nucleotide sequence ID" value="NZ_LT828648.1"/>
</dbReference>
<evidence type="ECO:0000313" key="3">
    <source>
        <dbReference type="Proteomes" id="UP000192042"/>
    </source>
</evidence>
<name>A0A1W1I8R8_9BACT</name>
<accession>A0A1W1I8R8</accession>
<protein>
    <recommendedName>
        <fullName evidence="4">DUF5666 domain-containing protein</fullName>
    </recommendedName>
</protein>
<dbReference type="OrthoDB" id="9900079at2"/>
<sequence length="105" mass="11113">MAGGWKGWAVASAIVLCFTMTGCAKTGPEKHTAVPSKGERVMNDAVTGQISEMGSDHVSITQAGGKIRHVRVDSHTKMDQMAKGDYVKAFVSDDGYASTIQRVGP</sequence>
<organism evidence="2 3">
    <name type="scientific">Nitrospira japonica</name>
    <dbReference type="NCBI Taxonomy" id="1325564"/>
    <lineage>
        <taxon>Bacteria</taxon>
        <taxon>Pseudomonadati</taxon>
        <taxon>Nitrospirota</taxon>
        <taxon>Nitrospiria</taxon>
        <taxon>Nitrospirales</taxon>
        <taxon>Nitrospiraceae</taxon>
        <taxon>Nitrospira</taxon>
    </lineage>
</organism>
<gene>
    <name evidence="2" type="ORF">NSJP_3218</name>
</gene>
<dbReference type="Proteomes" id="UP000192042">
    <property type="component" value="Chromosome I"/>
</dbReference>
<feature type="signal peptide" evidence="1">
    <location>
        <begin position="1"/>
        <end position="24"/>
    </location>
</feature>
<evidence type="ECO:0000256" key="1">
    <source>
        <dbReference type="SAM" id="SignalP"/>
    </source>
</evidence>
<dbReference type="EMBL" id="LT828648">
    <property type="protein sequence ID" value="SLM49385.1"/>
    <property type="molecule type" value="Genomic_DNA"/>
</dbReference>
<dbReference type="PROSITE" id="PS51257">
    <property type="entry name" value="PROKAR_LIPOPROTEIN"/>
    <property type="match status" value="1"/>
</dbReference>
<dbReference type="KEGG" id="nja:NSJP_3218"/>
<dbReference type="AlphaFoldDB" id="A0A1W1I8R8"/>
<proteinExistence type="predicted"/>
<reference evidence="2 3" key="1">
    <citation type="submission" date="2017-03" db="EMBL/GenBank/DDBJ databases">
        <authorList>
            <person name="Afonso C.L."/>
            <person name="Miller P.J."/>
            <person name="Scott M.A."/>
            <person name="Spackman E."/>
            <person name="Goraichik I."/>
            <person name="Dimitrov K.M."/>
            <person name="Suarez D.L."/>
            <person name="Swayne D.E."/>
        </authorList>
    </citation>
    <scope>NUCLEOTIDE SEQUENCE [LARGE SCALE GENOMIC DNA]</scope>
    <source>
        <strain evidence="2">Genome sequencing of Nitrospira japonica strain NJ11</strain>
    </source>
</reference>
<feature type="chain" id="PRO_5012415919" description="DUF5666 domain-containing protein" evidence="1">
    <location>
        <begin position="25"/>
        <end position="105"/>
    </location>
</feature>
<keyword evidence="3" id="KW-1185">Reference proteome</keyword>
<keyword evidence="1" id="KW-0732">Signal</keyword>
<evidence type="ECO:0008006" key="4">
    <source>
        <dbReference type="Google" id="ProtNLM"/>
    </source>
</evidence>
<evidence type="ECO:0000313" key="2">
    <source>
        <dbReference type="EMBL" id="SLM49385.1"/>
    </source>
</evidence>